<dbReference type="Proteomes" id="UP000463470">
    <property type="component" value="Unassembled WGS sequence"/>
</dbReference>
<dbReference type="OrthoDB" id="9813379at2"/>
<comment type="caution">
    <text evidence="1">The sequence shown here is derived from an EMBL/GenBank/DDBJ whole genome shotgun (WGS) entry which is preliminary data.</text>
</comment>
<keyword evidence="2" id="KW-1185">Reference proteome</keyword>
<dbReference type="Pfam" id="PF02643">
    <property type="entry name" value="DUF192"/>
    <property type="match status" value="1"/>
</dbReference>
<name>A0A845L247_9FIRM</name>
<gene>
    <name evidence="1" type="ORF">GTO91_11385</name>
</gene>
<evidence type="ECO:0000313" key="2">
    <source>
        <dbReference type="Proteomes" id="UP000463470"/>
    </source>
</evidence>
<dbReference type="EMBL" id="WXEY01000011">
    <property type="protein sequence ID" value="MZP30313.1"/>
    <property type="molecule type" value="Genomic_DNA"/>
</dbReference>
<dbReference type="Gene3D" id="2.60.120.1140">
    <property type="entry name" value="Protein of unknown function DUF192"/>
    <property type="match status" value="1"/>
</dbReference>
<reference evidence="1 2" key="1">
    <citation type="submission" date="2020-01" db="EMBL/GenBank/DDBJ databases">
        <title>Whole-genome sequence of Heliobacterium undosum DSM 13378.</title>
        <authorList>
            <person name="Kyndt J.A."/>
            <person name="Meyer T.E."/>
        </authorList>
    </citation>
    <scope>NUCLEOTIDE SEQUENCE [LARGE SCALE GENOMIC DNA]</scope>
    <source>
        <strain evidence="1 2">DSM 13378</strain>
    </source>
</reference>
<accession>A0A845L247</accession>
<dbReference type="AlphaFoldDB" id="A0A845L247"/>
<organism evidence="1 2">
    <name type="scientific">Heliomicrobium undosum</name>
    <dbReference type="NCBI Taxonomy" id="121734"/>
    <lineage>
        <taxon>Bacteria</taxon>
        <taxon>Bacillati</taxon>
        <taxon>Bacillota</taxon>
        <taxon>Clostridia</taxon>
        <taxon>Eubacteriales</taxon>
        <taxon>Heliobacteriaceae</taxon>
        <taxon>Heliomicrobium</taxon>
    </lineage>
</organism>
<protein>
    <submittedName>
        <fullName evidence="1">DUF192 domain-containing protein</fullName>
    </submittedName>
</protein>
<sequence length="108" mass="11841">MPVWVDVADSFWRRLRGLLDETALPPDRGLLLTPCNQIHTVGMGFAIDVLYLDGQGVIIDIDEALPPGRFGQRRSDALSTLELAAGTARRLALQPGMRLLFLPAYPLG</sequence>
<evidence type="ECO:0000313" key="1">
    <source>
        <dbReference type="EMBL" id="MZP30313.1"/>
    </source>
</evidence>
<dbReference type="InterPro" id="IPR003795">
    <property type="entry name" value="DUF192"/>
</dbReference>
<proteinExistence type="predicted"/>
<dbReference type="InterPro" id="IPR038695">
    <property type="entry name" value="Saro_0823-like_sf"/>
</dbReference>